<keyword evidence="3 8" id="KW-0813">Transport</keyword>
<organism evidence="11 12">
    <name type="scientific">Spiroplasma ixodetis</name>
    <dbReference type="NCBI Taxonomy" id="2141"/>
    <lineage>
        <taxon>Bacteria</taxon>
        <taxon>Bacillati</taxon>
        <taxon>Mycoplasmatota</taxon>
        <taxon>Mollicutes</taxon>
        <taxon>Entomoplasmatales</taxon>
        <taxon>Spiroplasmataceae</taxon>
        <taxon>Spiroplasma</taxon>
    </lineage>
</organism>
<dbReference type="InterPro" id="IPR000515">
    <property type="entry name" value="MetI-like"/>
</dbReference>
<evidence type="ECO:0000256" key="2">
    <source>
        <dbReference type="ARBA" id="ARBA00007069"/>
    </source>
</evidence>
<keyword evidence="6 8" id="KW-1133">Transmembrane helix</keyword>
<feature type="transmembrane region" description="Helical" evidence="8">
    <location>
        <begin position="59"/>
        <end position="82"/>
    </location>
</feature>
<feature type="transmembrane region" description="Helical" evidence="8">
    <location>
        <begin position="225"/>
        <end position="250"/>
    </location>
</feature>
<evidence type="ECO:0000256" key="6">
    <source>
        <dbReference type="ARBA" id="ARBA00022989"/>
    </source>
</evidence>
<evidence type="ECO:0000256" key="7">
    <source>
        <dbReference type="ARBA" id="ARBA00023136"/>
    </source>
</evidence>
<keyword evidence="5 8" id="KW-0812">Transmembrane</keyword>
<keyword evidence="7 8" id="KW-0472">Membrane</keyword>
<dbReference type="CDD" id="cd06261">
    <property type="entry name" value="TM_PBP2"/>
    <property type="match status" value="1"/>
</dbReference>
<accession>A0ABN6SYP6</accession>
<feature type="transmembrane region" description="Helical" evidence="8">
    <location>
        <begin position="129"/>
        <end position="147"/>
    </location>
</feature>
<reference evidence="11 12" key="1">
    <citation type="journal article" date="2022" name="Front. Microbiol.">
        <title>Male-killing mechanisms vary between Spiroplasma species.</title>
        <authorList>
            <person name="Arai H."/>
            <person name="Inoue M."/>
            <person name="Kageyama D."/>
        </authorList>
    </citation>
    <scope>NUCLEOTIDE SEQUENCE [LARGE SCALE GENOMIC DNA]</scope>
    <source>
        <strain evidence="12">sHm</strain>
    </source>
</reference>
<evidence type="ECO:0000259" key="10">
    <source>
        <dbReference type="PROSITE" id="PS50928"/>
    </source>
</evidence>
<dbReference type="EMBL" id="AP026933">
    <property type="protein sequence ID" value="BDT04113.1"/>
    <property type="molecule type" value="Genomic_DNA"/>
</dbReference>
<dbReference type="InterPro" id="IPR051789">
    <property type="entry name" value="Bact_Polyamine_Transport"/>
</dbReference>
<feature type="transmembrane region" description="Helical" evidence="8">
    <location>
        <begin position="9"/>
        <end position="29"/>
    </location>
</feature>
<evidence type="ECO:0000313" key="11">
    <source>
        <dbReference type="EMBL" id="BDT04113.1"/>
    </source>
</evidence>
<keyword evidence="9" id="KW-0175">Coiled coil</keyword>
<feature type="coiled-coil region" evidence="9">
    <location>
        <begin position="320"/>
        <end position="371"/>
    </location>
</feature>
<dbReference type="Gene3D" id="1.10.3720.10">
    <property type="entry name" value="MetI-like"/>
    <property type="match status" value="1"/>
</dbReference>
<evidence type="ECO:0000256" key="5">
    <source>
        <dbReference type="ARBA" id="ARBA00022692"/>
    </source>
</evidence>
<dbReference type="Gene3D" id="3.40.190.10">
    <property type="entry name" value="Periplasmic binding protein-like II"/>
    <property type="match status" value="2"/>
</dbReference>
<evidence type="ECO:0000256" key="9">
    <source>
        <dbReference type="SAM" id="Coils"/>
    </source>
</evidence>
<evidence type="ECO:0000256" key="3">
    <source>
        <dbReference type="ARBA" id="ARBA00022448"/>
    </source>
</evidence>
<dbReference type="PROSITE" id="PS50928">
    <property type="entry name" value="ABC_TM1"/>
    <property type="match status" value="1"/>
</dbReference>
<dbReference type="InterPro" id="IPR000044">
    <property type="entry name" value="Uncharacterised_lipoprot_MG045"/>
</dbReference>
<dbReference type="PRINTS" id="PR00905">
    <property type="entry name" value="MG045FAMILY"/>
</dbReference>
<protein>
    <recommendedName>
        <fullName evidence="10">ABC transmembrane type-1 domain-containing protein</fullName>
    </recommendedName>
</protein>
<name>A0ABN6SYP6_9MOLU</name>
<sequence>MRSFFKNSYLAIIFLLFYTPILVLMIFSFNGGDSVRSWNSWSLQPYYDLFQQSELWESVSVTLIVAFISTFVAVIIGTFASLGLSKTKKITRNITLGITNIPLVNADIVTAVSLMLLFMAFGFSFGLGTLIFSHISFNIPYVIITVLPKIRSINMSQLEASQDLGATPWYTLRKIVLPTIKPAIIAGAAIAFAMSFDDFLISYFTGGNTSNVSTFIYSLKRIKPYINAFSTIIILLIAVLIISWNTYILCKKQIKQRNEKIDKGIYHDKKIIKTEKLLTKYYLQLNGFNYKKVKSKGRKRKSLYSDGNFEIVTEQDIIKIQDYIKNHPKLINQISKLEAKLEMESIWIEHIKNKIKKKKELKEERSKLRREKYRFLLWPWKLIMISIILLSSFISLGAFYIYTNVYDLSIANWGEYMNPNILKEFENKYQVKIKYSTFDDNESLYAKLYTTSYDVMVPSDYMVAKLASEDRLFPIASKNSAGDIEYDSRIDFNPKEDINHDLYELMNNYRVENSDGILNKFGLNSYSIPYFWGDVVLVINTTNTNNLSDLGIKADGSNVQWSVLTDAAKLGKRIVLNDDMHNLFMTALTDLHYKNKWGENTGSGQYNQVGNEFSDNINAHSPIEIKDASDWLEPVIKNKNTKLLNDDIVDEISNENKWDVAMMYNGDLLSAIADDPASYNGKYLVVRPYMGTNVWNDDMVISKDSLHKDLAFKFINYIMQKQTQVDLSSEFGYTSPLQAAMDEVSTNFSAEIWKHVYIPKNGQLPDPLDPSKHHEGYFNGLYTRSFDPQMQTAYNRLLAR</sequence>
<dbReference type="PANTHER" id="PTHR43848">
    <property type="entry name" value="PUTRESCINE TRANSPORT SYSTEM PERMEASE PROTEIN POTI"/>
    <property type="match status" value="1"/>
</dbReference>
<keyword evidence="4" id="KW-1003">Cell membrane</keyword>
<evidence type="ECO:0000256" key="8">
    <source>
        <dbReference type="RuleBase" id="RU363032"/>
    </source>
</evidence>
<dbReference type="SUPFAM" id="SSF161098">
    <property type="entry name" value="MetI-like"/>
    <property type="match status" value="1"/>
</dbReference>
<dbReference type="Pfam" id="PF00528">
    <property type="entry name" value="BPD_transp_1"/>
    <property type="match status" value="1"/>
</dbReference>
<evidence type="ECO:0000256" key="1">
    <source>
        <dbReference type="ARBA" id="ARBA00004651"/>
    </source>
</evidence>
<evidence type="ECO:0000313" key="12">
    <source>
        <dbReference type="Proteomes" id="UP001163387"/>
    </source>
</evidence>
<dbReference type="Pfam" id="PF02030">
    <property type="entry name" value="Lipoprotein_8"/>
    <property type="match status" value="1"/>
</dbReference>
<feature type="domain" description="ABC transmembrane type-1" evidence="10">
    <location>
        <begin position="59"/>
        <end position="244"/>
    </location>
</feature>
<keyword evidence="12" id="KW-1185">Reference proteome</keyword>
<dbReference type="PANTHER" id="PTHR43848:SF2">
    <property type="entry name" value="PUTRESCINE TRANSPORT SYSTEM PERMEASE PROTEIN POTI"/>
    <property type="match status" value="1"/>
</dbReference>
<dbReference type="SUPFAM" id="SSF53850">
    <property type="entry name" value="Periplasmic binding protein-like II"/>
    <property type="match status" value="1"/>
</dbReference>
<comment type="similarity">
    <text evidence="2">Belongs to the binding-protein-dependent transport system permease family. CysTW subfamily.</text>
</comment>
<feature type="transmembrane region" description="Helical" evidence="8">
    <location>
        <begin position="183"/>
        <end position="205"/>
    </location>
</feature>
<feature type="transmembrane region" description="Helical" evidence="8">
    <location>
        <begin position="103"/>
        <end position="123"/>
    </location>
</feature>
<gene>
    <name evidence="11" type="ORF">SHM_17590</name>
</gene>
<dbReference type="Proteomes" id="UP001163387">
    <property type="component" value="Chromosome"/>
</dbReference>
<dbReference type="RefSeq" id="WP_281748026.1">
    <property type="nucleotide sequence ID" value="NZ_AP026933.1"/>
</dbReference>
<proteinExistence type="inferred from homology"/>
<evidence type="ECO:0000256" key="4">
    <source>
        <dbReference type="ARBA" id="ARBA00022475"/>
    </source>
</evidence>
<dbReference type="InterPro" id="IPR035906">
    <property type="entry name" value="MetI-like_sf"/>
</dbReference>
<comment type="subcellular location">
    <subcellularLocation>
        <location evidence="1 8">Cell membrane</location>
        <topology evidence="1 8">Multi-pass membrane protein</topology>
    </subcellularLocation>
</comment>
<feature type="transmembrane region" description="Helical" evidence="8">
    <location>
        <begin position="375"/>
        <end position="402"/>
    </location>
</feature>